<organism evidence="2 3">
    <name type="scientific">Lysobacter arenosi</name>
    <dbReference type="NCBI Taxonomy" id="2795387"/>
    <lineage>
        <taxon>Bacteria</taxon>
        <taxon>Pseudomonadati</taxon>
        <taxon>Pseudomonadota</taxon>
        <taxon>Gammaproteobacteria</taxon>
        <taxon>Lysobacterales</taxon>
        <taxon>Lysobacteraceae</taxon>
        <taxon>Lysobacter</taxon>
    </lineage>
</organism>
<evidence type="ECO:0000313" key="3">
    <source>
        <dbReference type="Proteomes" id="UP000663400"/>
    </source>
</evidence>
<dbReference type="EMBL" id="CP071517">
    <property type="protein sequence ID" value="QSX75245.1"/>
    <property type="molecule type" value="Genomic_DNA"/>
</dbReference>
<dbReference type="Pfam" id="PF12146">
    <property type="entry name" value="Hydrolase_4"/>
    <property type="match status" value="1"/>
</dbReference>
<dbReference type="InterPro" id="IPR022742">
    <property type="entry name" value="Hydrolase_4"/>
</dbReference>
<keyword evidence="3" id="KW-1185">Reference proteome</keyword>
<evidence type="ECO:0000313" key="2">
    <source>
        <dbReference type="EMBL" id="QSX75245.1"/>
    </source>
</evidence>
<dbReference type="GO" id="GO:0016787">
    <property type="term" value="F:hydrolase activity"/>
    <property type="evidence" value="ECO:0007669"/>
    <property type="project" value="UniProtKB-KW"/>
</dbReference>
<accession>A0ABX7RAS4</accession>
<keyword evidence="2" id="KW-0378">Hydrolase</keyword>
<evidence type="ECO:0000259" key="1">
    <source>
        <dbReference type="Pfam" id="PF12146"/>
    </source>
</evidence>
<dbReference type="Gene3D" id="3.40.50.1820">
    <property type="entry name" value="alpha/beta hydrolase"/>
    <property type="match status" value="1"/>
</dbReference>
<protein>
    <submittedName>
        <fullName evidence="2">Alpha/beta fold hydrolase</fullName>
    </submittedName>
</protein>
<feature type="domain" description="Serine aminopeptidase S33" evidence="1">
    <location>
        <begin position="138"/>
        <end position="361"/>
    </location>
</feature>
<sequence>MATTPDDDDLDPLPESSLVSRILAVAGTLLRKGAVLVALLVLVVVAVRACQSTQGPSLQPWHTIIPDEPAASEISAGNWQGYLTAEQRMYEQLRRKLDSAMKPGDRTLLNRYYPASLTSPEAFGHDWNRSYVLEPDGAAKGVVVLVHGLTDSPYSMRSVAELYRRHGFIAIAPRMPGHGTVPAGLTKAGRKEWHATLEMTMAEARRRAAGRLPVHLVGYSNGAALAMHYVMARIERGEKRDVDRIVLMSPMIEVNRFARFAGIAGWPALFSRYAKSAWLDVLPEFNAFKYNSFPVRAARESYLVTDELHVVMEEVTAQRRLNQVPPILAFQSVVDDTVGAHAVMTRLFDRLATNGSELVLFDVNRSRVIAPVLRTTATDWVGDVLQDPARRYTLTVVGAASSEDAAVVARTRDVGSDVVKQQPVGVRYPAEVYSLSHIGLPFAQDDALYGNVPSGKAIVQLGALAVRGERNVLVVSQESLSRLSYNPFHAYMLARIAEKIPAK</sequence>
<proteinExistence type="predicted"/>
<dbReference type="SUPFAM" id="SSF53474">
    <property type="entry name" value="alpha/beta-Hydrolases"/>
    <property type="match status" value="1"/>
</dbReference>
<dbReference type="InterPro" id="IPR029058">
    <property type="entry name" value="AB_hydrolase_fold"/>
</dbReference>
<dbReference type="Proteomes" id="UP000663400">
    <property type="component" value="Chromosome"/>
</dbReference>
<dbReference type="RefSeq" id="WP_200604493.1">
    <property type="nucleotide sequence ID" value="NZ_CP071517.1"/>
</dbReference>
<reference evidence="2 3" key="1">
    <citation type="submission" date="2021-02" db="EMBL/GenBank/DDBJ databases">
        <title>Lysobacter arenosi sp. nov., isolated from soil of gangwondo yeongwol, south Korea.</title>
        <authorList>
            <person name="Kim K.R."/>
            <person name="Kim K.H."/>
            <person name="Jeon C.O."/>
        </authorList>
    </citation>
    <scope>NUCLEOTIDE SEQUENCE [LARGE SCALE GENOMIC DNA]</scope>
    <source>
        <strain evidence="2 3">R7</strain>
    </source>
</reference>
<gene>
    <name evidence="2" type="ORF">HIV01_001355</name>
</gene>
<name>A0ABX7RAS4_9GAMM</name>